<dbReference type="GO" id="GO:0006281">
    <property type="term" value="P:DNA repair"/>
    <property type="evidence" value="ECO:0007669"/>
    <property type="project" value="InterPro"/>
</dbReference>
<dbReference type="GO" id="GO:0005524">
    <property type="term" value="F:ATP binding"/>
    <property type="evidence" value="ECO:0007669"/>
    <property type="project" value="UniProtKB-KW"/>
</dbReference>
<keyword evidence="3" id="KW-0547">Nucleotide-binding</keyword>
<comment type="similarity">
    <text evidence="2">Belongs to the rad17/RAD24 family.</text>
</comment>
<protein>
    <submittedName>
        <fullName evidence="9">RFC checkpoint protein Rad17</fullName>
    </submittedName>
</protein>
<reference evidence="9" key="1">
    <citation type="submission" date="2023-03" db="EMBL/GenBank/DDBJ databases">
        <title>Mating type loci evolution in Malassezia.</title>
        <authorList>
            <person name="Coelho M.A."/>
        </authorList>
    </citation>
    <scope>NUCLEOTIDE SEQUENCE</scope>
    <source>
        <strain evidence="9">CBS 12830</strain>
    </source>
</reference>
<keyword evidence="6" id="KW-0539">Nucleus</keyword>
<dbReference type="GO" id="GO:0003682">
    <property type="term" value="F:chromatin binding"/>
    <property type="evidence" value="ECO:0007669"/>
    <property type="project" value="TreeGrafter"/>
</dbReference>
<dbReference type="Proteomes" id="UP001214415">
    <property type="component" value="Chromosome 8"/>
</dbReference>
<feature type="region of interest" description="Disordered" evidence="8">
    <location>
        <begin position="1"/>
        <end position="50"/>
    </location>
</feature>
<evidence type="ECO:0000313" key="9">
    <source>
        <dbReference type="EMBL" id="WFD24855.1"/>
    </source>
</evidence>
<evidence type="ECO:0000256" key="6">
    <source>
        <dbReference type="ARBA" id="ARBA00023242"/>
    </source>
</evidence>
<feature type="compositionally biased region" description="Basic and acidic residues" evidence="8">
    <location>
        <begin position="556"/>
        <end position="571"/>
    </location>
</feature>
<dbReference type="GO" id="GO:0000077">
    <property type="term" value="P:DNA damage checkpoint signaling"/>
    <property type="evidence" value="ECO:0007669"/>
    <property type="project" value="TreeGrafter"/>
</dbReference>
<evidence type="ECO:0000256" key="3">
    <source>
        <dbReference type="ARBA" id="ARBA00022741"/>
    </source>
</evidence>
<evidence type="ECO:0000256" key="4">
    <source>
        <dbReference type="ARBA" id="ARBA00022763"/>
    </source>
</evidence>
<dbReference type="GO" id="GO:0003689">
    <property type="term" value="F:DNA clamp loader activity"/>
    <property type="evidence" value="ECO:0007669"/>
    <property type="project" value="TreeGrafter"/>
</dbReference>
<evidence type="ECO:0000256" key="8">
    <source>
        <dbReference type="SAM" id="MobiDB-lite"/>
    </source>
</evidence>
<feature type="compositionally biased region" description="Basic and acidic residues" evidence="8">
    <location>
        <begin position="19"/>
        <end position="30"/>
    </location>
</feature>
<sequence length="578" mass="63152">MPPSTRGGHGRLSLVARRTPRDGMQAHKTTESSMPRASGASAPRTRPSRRATIASARASGADDVQGLAVNKRKVADVRAWLTEALDGAPSLRKYRRILALTGPSGVGKSATLRALARPSALHFDVVEWDNRDALLEAGEWQSSVERFAAFLQASARFARLALVPRGHTAEAPTTRRVILVEDWPNVSHEETRQQVHGALEQFLATTGAPLVLIVSDTVPRTEADLWEAVDWRARRTSQMDVRTVVPDVVQRHPAFTEIRFPPLTTRMIQSALAAQAPHMPPSVLADVAASSAGDIRSATTSVALLQDAPSTEALAARASALVVFHAVGRVLYNKREGDPGLDVPVTPRPTPTHPFRPMQRLSLVHVEQLWAQLPVDASVYQMYLFHNLPAFVNEVDEMASAVEWLSEADALAAHVEPRGQAAAAQYLYQLTVRGLLSSLPSPVARRGQQLTKPAHWDLAARARACDEVLQALRRPPTHARAQLYTPGATYRPAEWAMDLLPYAARIDTSTWGTLAEPLLQLREAPSLEEAWREDAPETWEWEPAPPVDGASGSDAHAMHLHHEADDLHGSSDELEDLG</sequence>
<evidence type="ECO:0000256" key="1">
    <source>
        <dbReference type="ARBA" id="ARBA00004123"/>
    </source>
</evidence>
<evidence type="ECO:0000313" key="10">
    <source>
        <dbReference type="Proteomes" id="UP001214415"/>
    </source>
</evidence>
<feature type="compositionally biased region" description="Low complexity" evidence="8">
    <location>
        <begin position="36"/>
        <end position="50"/>
    </location>
</feature>
<feature type="region of interest" description="Disordered" evidence="8">
    <location>
        <begin position="529"/>
        <end position="578"/>
    </location>
</feature>
<dbReference type="GO" id="GO:0005634">
    <property type="term" value="C:nucleus"/>
    <property type="evidence" value="ECO:0007669"/>
    <property type="project" value="UniProtKB-SubCell"/>
</dbReference>
<keyword evidence="10" id="KW-1185">Reference proteome</keyword>
<dbReference type="Gene3D" id="3.40.50.300">
    <property type="entry name" value="P-loop containing nucleotide triphosphate hydrolases"/>
    <property type="match status" value="1"/>
</dbReference>
<keyword evidence="7" id="KW-0131">Cell cycle</keyword>
<evidence type="ECO:0000256" key="7">
    <source>
        <dbReference type="ARBA" id="ARBA00023306"/>
    </source>
</evidence>
<dbReference type="InterPro" id="IPR027417">
    <property type="entry name" value="P-loop_NTPase"/>
</dbReference>
<proteinExistence type="inferred from homology"/>
<evidence type="ECO:0000256" key="2">
    <source>
        <dbReference type="ARBA" id="ARBA00006168"/>
    </source>
</evidence>
<evidence type="ECO:0000256" key="5">
    <source>
        <dbReference type="ARBA" id="ARBA00022840"/>
    </source>
</evidence>
<accession>A0AAF0EFV7</accession>
<dbReference type="PANTHER" id="PTHR12172:SF0">
    <property type="entry name" value="CELL CYCLE CHECKPOINT PROTEIN RAD17"/>
    <property type="match status" value="1"/>
</dbReference>
<name>A0AAF0EFV7_9BASI</name>
<dbReference type="SUPFAM" id="SSF52540">
    <property type="entry name" value="P-loop containing nucleoside triphosphate hydrolases"/>
    <property type="match status" value="1"/>
</dbReference>
<dbReference type="Pfam" id="PF03215">
    <property type="entry name" value="Rad17"/>
    <property type="match status" value="1"/>
</dbReference>
<keyword evidence="4" id="KW-0227">DNA damage</keyword>
<dbReference type="InterPro" id="IPR004582">
    <property type="entry name" value="Checkpoint_prot_Rad17_Rad24"/>
</dbReference>
<comment type="subcellular location">
    <subcellularLocation>
        <location evidence="1">Nucleus</location>
    </subcellularLocation>
</comment>
<gene>
    <name evidence="9" type="primary">rad17</name>
    <name evidence="9" type="ORF">MEQU1_003561</name>
</gene>
<dbReference type="GO" id="GO:0033314">
    <property type="term" value="P:mitotic DNA replication checkpoint signaling"/>
    <property type="evidence" value="ECO:0007669"/>
    <property type="project" value="TreeGrafter"/>
</dbReference>
<dbReference type="AlphaFoldDB" id="A0AAF0EFV7"/>
<organism evidence="9 10">
    <name type="scientific">Malassezia equina</name>
    <dbReference type="NCBI Taxonomy" id="1381935"/>
    <lineage>
        <taxon>Eukaryota</taxon>
        <taxon>Fungi</taxon>
        <taxon>Dikarya</taxon>
        <taxon>Basidiomycota</taxon>
        <taxon>Ustilaginomycotina</taxon>
        <taxon>Malasseziomycetes</taxon>
        <taxon>Malasseziales</taxon>
        <taxon>Malasseziaceae</taxon>
        <taxon>Malassezia</taxon>
    </lineage>
</organism>
<dbReference type="EMBL" id="CP119907">
    <property type="protein sequence ID" value="WFD24855.1"/>
    <property type="molecule type" value="Genomic_DNA"/>
</dbReference>
<dbReference type="PANTHER" id="PTHR12172">
    <property type="entry name" value="CELL CYCLE CHECKPOINT PROTEIN RAD17"/>
    <property type="match status" value="1"/>
</dbReference>
<keyword evidence="5" id="KW-0067">ATP-binding</keyword>